<keyword evidence="2" id="KW-0456">Lyase</keyword>
<dbReference type="AlphaFoldDB" id="A0A1N7MI55"/>
<keyword evidence="1" id="KW-0479">Metal-binding</keyword>
<keyword evidence="4" id="KW-1185">Reference proteome</keyword>
<name>A0A1N7MI55_9RHOB</name>
<gene>
    <name evidence="3" type="ORF">SAMN05421774_102698</name>
</gene>
<dbReference type="SUPFAM" id="SSF53800">
    <property type="entry name" value="Chelatase"/>
    <property type="match status" value="1"/>
</dbReference>
<dbReference type="InterPro" id="IPR050963">
    <property type="entry name" value="Sirohydro_Cobaltochel/CbiX"/>
</dbReference>
<dbReference type="GO" id="GO:0016829">
    <property type="term" value="F:lyase activity"/>
    <property type="evidence" value="ECO:0007669"/>
    <property type="project" value="UniProtKB-KW"/>
</dbReference>
<dbReference type="RefSeq" id="WP_076529850.1">
    <property type="nucleotide sequence ID" value="NZ_BMEH01000002.1"/>
</dbReference>
<dbReference type="PANTHER" id="PTHR33542:SF3">
    <property type="entry name" value="SIROHYDROCHLORIN FERROCHELATASE, CHLOROPLASTIC"/>
    <property type="match status" value="1"/>
</dbReference>
<evidence type="ECO:0000256" key="2">
    <source>
        <dbReference type="ARBA" id="ARBA00023239"/>
    </source>
</evidence>
<organism evidence="3 4">
    <name type="scientific">Gemmobacter megaterium</name>
    <dbReference type="NCBI Taxonomy" id="1086013"/>
    <lineage>
        <taxon>Bacteria</taxon>
        <taxon>Pseudomonadati</taxon>
        <taxon>Pseudomonadota</taxon>
        <taxon>Alphaproteobacteria</taxon>
        <taxon>Rhodobacterales</taxon>
        <taxon>Paracoccaceae</taxon>
        <taxon>Gemmobacter</taxon>
    </lineage>
</organism>
<dbReference type="Proteomes" id="UP000186141">
    <property type="component" value="Unassembled WGS sequence"/>
</dbReference>
<dbReference type="OrthoDB" id="7346027at2"/>
<dbReference type="GO" id="GO:0046872">
    <property type="term" value="F:metal ion binding"/>
    <property type="evidence" value="ECO:0007669"/>
    <property type="project" value="UniProtKB-KW"/>
</dbReference>
<evidence type="ECO:0000313" key="4">
    <source>
        <dbReference type="Proteomes" id="UP000186141"/>
    </source>
</evidence>
<dbReference type="InterPro" id="IPR002762">
    <property type="entry name" value="CbiX-like"/>
</dbReference>
<dbReference type="Gene3D" id="3.40.50.1400">
    <property type="match status" value="2"/>
</dbReference>
<accession>A0A1N7MI55</accession>
<reference evidence="3 4" key="1">
    <citation type="submission" date="2017-01" db="EMBL/GenBank/DDBJ databases">
        <authorList>
            <person name="Mah S.A."/>
            <person name="Swanson W.J."/>
            <person name="Moy G.W."/>
            <person name="Vacquier V.D."/>
        </authorList>
    </citation>
    <scope>NUCLEOTIDE SEQUENCE [LARGE SCALE GENOMIC DNA]</scope>
    <source>
        <strain evidence="3 4">DSM 26375</strain>
    </source>
</reference>
<evidence type="ECO:0000256" key="1">
    <source>
        <dbReference type="ARBA" id="ARBA00022723"/>
    </source>
</evidence>
<evidence type="ECO:0000313" key="3">
    <source>
        <dbReference type="EMBL" id="SIS85631.1"/>
    </source>
</evidence>
<sequence>MTAALIVAHGSPADPDPQEAALQALARHVAAELPGWSVRGATLAAPGALERALERLGPKAVIYPFFMAQGWFTGRELPRRLALAGMPDLHQLPPFGTDQDLPALMAQVALAGALEAALDPPATTLLLAAHGSKISRTSANTTYDMAEQMRRLTPFGQVSVGFVEEAPFLQDAARIDGPAVCLPFFALRAGHVAGDVPEALEQAGFTGPLLPAIGEHPLAARLIAAALLRCALPER</sequence>
<dbReference type="EMBL" id="FTOT01000002">
    <property type="protein sequence ID" value="SIS85631.1"/>
    <property type="molecule type" value="Genomic_DNA"/>
</dbReference>
<proteinExistence type="predicted"/>
<protein>
    <submittedName>
        <fullName evidence="3">Sirohydrochlorin ferrochelatase</fullName>
    </submittedName>
</protein>
<dbReference type="STRING" id="1086013.SAMN05421774_102698"/>
<dbReference type="CDD" id="cd03416">
    <property type="entry name" value="CbiX_SirB_N"/>
    <property type="match status" value="1"/>
</dbReference>
<dbReference type="Pfam" id="PF01903">
    <property type="entry name" value="CbiX"/>
    <property type="match status" value="1"/>
</dbReference>
<dbReference type="PANTHER" id="PTHR33542">
    <property type="entry name" value="SIROHYDROCHLORIN FERROCHELATASE, CHLOROPLASTIC"/>
    <property type="match status" value="1"/>
</dbReference>